<sequence>MENFYITSKKGGLTTKKKNEFSKNGLVGNPIFGLRLFSAACKSEEELRPIPSKSMFSRISLVRCRPQT</sequence>
<dbReference type="EMBL" id="CAQQ02080064">
    <property type="status" value="NOT_ANNOTATED_CDS"/>
    <property type="molecule type" value="Genomic_DNA"/>
</dbReference>
<evidence type="ECO:0000313" key="2">
    <source>
        <dbReference type="Proteomes" id="UP000015102"/>
    </source>
</evidence>
<dbReference type="HOGENOM" id="CLU_2796879_0_0_1"/>
<evidence type="ECO:0000313" key="1">
    <source>
        <dbReference type="EnsemblMetazoa" id="MESCA004691-PA"/>
    </source>
</evidence>
<organism evidence="1 2">
    <name type="scientific">Megaselia scalaris</name>
    <name type="common">Humpbacked fly</name>
    <name type="synonym">Phora scalaris</name>
    <dbReference type="NCBI Taxonomy" id="36166"/>
    <lineage>
        <taxon>Eukaryota</taxon>
        <taxon>Metazoa</taxon>
        <taxon>Ecdysozoa</taxon>
        <taxon>Arthropoda</taxon>
        <taxon>Hexapoda</taxon>
        <taxon>Insecta</taxon>
        <taxon>Pterygota</taxon>
        <taxon>Neoptera</taxon>
        <taxon>Endopterygota</taxon>
        <taxon>Diptera</taxon>
        <taxon>Brachycera</taxon>
        <taxon>Muscomorpha</taxon>
        <taxon>Platypezoidea</taxon>
        <taxon>Phoridae</taxon>
        <taxon>Megaseliini</taxon>
        <taxon>Megaselia</taxon>
    </lineage>
</organism>
<name>T1GMC1_MEGSC</name>
<dbReference type="EMBL" id="CAQQ02080065">
    <property type="status" value="NOT_ANNOTATED_CDS"/>
    <property type="molecule type" value="Genomic_DNA"/>
</dbReference>
<reference evidence="2" key="1">
    <citation type="submission" date="2013-02" db="EMBL/GenBank/DDBJ databases">
        <authorList>
            <person name="Hughes D."/>
        </authorList>
    </citation>
    <scope>NUCLEOTIDE SEQUENCE</scope>
    <source>
        <strain>Durham</strain>
        <strain evidence="2">NC isolate 2 -- Noor lab</strain>
    </source>
</reference>
<proteinExistence type="predicted"/>
<dbReference type="Proteomes" id="UP000015102">
    <property type="component" value="Unassembled WGS sequence"/>
</dbReference>
<protein>
    <submittedName>
        <fullName evidence="1">Uncharacterized protein</fullName>
    </submittedName>
</protein>
<accession>T1GMC1</accession>
<keyword evidence="2" id="KW-1185">Reference proteome</keyword>
<dbReference type="EnsemblMetazoa" id="MESCA004691-RA">
    <property type="protein sequence ID" value="MESCA004691-PA"/>
    <property type="gene ID" value="MESCA004691"/>
</dbReference>
<reference evidence="1" key="2">
    <citation type="submission" date="2015-06" db="UniProtKB">
        <authorList>
            <consortium name="EnsemblMetazoa"/>
        </authorList>
    </citation>
    <scope>IDENTIFICATION</scope>
</reference>
<dbReference type="EMBL" id="CAQQ02080066">
    <property type="status" value="NOT_ANNOTATED_CDS"/>
    <property type="molecule type" value="Genomic_DNA"/>
</dbReference>
<dbReference type="AlphaFoldDB" id="T1GMC1"/>